<dbReference type="GO" id="GO:0001660">
    <property type="term" value="P:fever generation"/>
    <property type="evidence" value="ECO:0007669"/>
    <property type="project" value="UniProtKB-KW"/>
</dbReference>
<dbReference type="PRINTS" id="PR00264">
    <property type="entry name" value="INTERLEUKIN1"/>
</dbReference>
<dbReference type="GO" id="GO:0048246">
    <property type="term" value="P:macrophage chemotaxis"/>
    <property type="evidence" value="ECO:0007669"/>
    <property type="project" value="TreeGrafter"/>
</dbReference>
<keyword evidence="10" id="KW-0458">Lysosome</keyword>
<gene>
    <name evidence="13" type="ORF">WMY93_020790</name>
</gene>
<evidence type="ECO:0000256" key="2">
    <source>
        <dbReference type="ARBA" id="ARBA00004514"/>
    </source>
</evidence>
<evidence type="ECO:0000256" key="10">
    <source>
        <dbReference type="ARBA" id="ARBA00023228"/>
    </source>
</evidence>
<proteinExistence type="inferred from homology"/>
<sequence>MADFDLSQALDTCCIGQPQCSYSVSAGDTEDATFPFGLQLIISCNTKTMRHVANLVVAVNKLKKPQIKLRPGLSEERLCSAVFESLIKETTVESSEGRRPPREGLQLCAITLKGGNSEQKVKFQMCRYRNNVPEVSTPKGQPVILTITDSNLHLTCSMQGEKAVLNLEECSESDLQNISTERNTVRFLFYKTIEGRSMTKFESVNCKGWFISTSSEDENQPVEMCRVDNAGRLTCFNISRSNK</sequence>
<dbReference type="InterPro" id="IPR008996">
    <property type="entry name" value="IL1/FGF"/>
</dbReference>
<protein>
    <recommendedName>
        <fullName evidence="12">Interleukin-1</fullName>
    </recommendedName>
</protein>
<name>A0AAW0NC21_9GOBI</name>
<dbReference type="Proteomes" id="UP001460270">
    <property type="component" value="Unassembled WGS sequence"/>
</dbReference>
<dbReference type="GO" id="GO:0005149">
    <property type="term" value="F:interleukin-1 receptor binding"/>
    <property type="evidence" value="ECO:0007669"/>
    <property type="project" value="UniProtKB-UniRule"/>
</dbReference>
<comment type="similarity">
    <text evidence="4 12">Belongs to the IL-1 family.</text>
</comment>
<dbReference type="Pfam" id="PF00340">
    <property type="entry name" value="IL1"/>
    <property type="match status" value="1"/>
</dbReference>
<dbReference type="GO" id="GO:0042119">
    <property type="term" value="P:neutrophil activation"/>
    <property type="evidence" value="ECO:0007669"/>
    <property type="project" value="TreeGrafter"/>
</dbReference>
<dbReference type="GO" id="GO:0071222">
    <property type="term" value="P:cellular response to lipopolysaccharide"/>
    <property type="evidence" value="ECO:0007669"/>
    <property type="project" value="TreeGrafter"/>
</dbReference>
<dbReference type="SUPFAM" id="SSF50353">
    <property type="entry name" value="Cytokine"/>
    <property type="match status" value="1"/>
</dbReference>
<dbReference type="GO" id="GO:1901222">
    <property type="term" value="P:regulation of non-canonical NF-kappaB signal transduction"/>
    <property type="evidence" value="ECO:0007669"/>
    <property type="project" value="TreeGrafter"/>
</dbReference>
<evidence type="ECO:0000256" key="3">
    <source>
        <dbReference type="ARBA" id="ARBA00004550"/>
    </source>
</evidence>
<evidence type="ECO:0000256" key="8">
    <source>
        <dbReference type="ARBA" id="ARBA00022620"/>
    </source>
</evidence>
<dbReference type="Gene3D" id="2.80.10.50">
    <property type="match status" value="1"/>
</dbReference>
<dbReference type="GO" id="GO:0005125">
    <property type="term" value="F:cytokine activity"/>
    <property type="evidence" value="ECO:0007669"/>
    <property type="project" value="UniProtKB-UniRule"/>
</dbReference>
<organism evidence="13 14">
    <name type="scientific">Mugilogobius chulae</name>
    <name type="common">yellowstripe goby</name>
    <dbReference type="NCBI Taxonomy" id="88201"/>
    <lineage>
        <taxon>Eukaryota</taxon>
        <taxon>Metazoa</taxon>
        <taxon>Chordata</taxon>
        <taxon>Craniata</taxon>
        <taxon>Vertebrata</taxon>
        <taxon>Euteleostomi</taxon>
        <taxon>Actinopterygii</taxon>
        <taxon>Neopterygii</taxon>
        <taxon>Teleostei</taxon>
        <taxon>Neoteleostei</taxon>
        <taxon>Acanthomorphata</taxon>
        <taxon>Gobiaria</taxon>
        <taxon>Gobiiformes</taxon>
        <taxon>Gobioidei</taxon>
        <taxon>Gobiidae</taxon>
        <taxon>Gobionellinae</taxon>
        <taxon>Mugilogobius</taxon>
    </lineage>
</organism>
<dbReference type="GO" id="GO:0005615">
    <property type="term" value="C:extracellular space"/>
    <property type="evidence" value="ECO:0007669"/>
    <property type="project" value="UniProtKB-KW"/>
</dbReference>
<dbReference type="EMBL" id="JBBPFD010000015">
    <property type="protein sequence ID" value="KAK7895465.1"/>
    <property type="molecule type" value="Genomic_DNA"/>
</dbReference>
<dbReference type="SMART" id="SM00125">
    <property type="entry name" value="IL1"/>
    <property type="match status" value="1"/>
</dbReference>
<evidence type="ECO:0000256" key="7">
    <source>
        <dbReference type="ARBA" id="ARBA00022525"/>
    </source>
</evidence>
<dbReference type="PANTHER" id="PTHR10078:SF30">
    <property type="entry name" value="INTERLEUKIN-1 BETA"/>
    <property type="match status" value="1"/>
</dbReference>
<dbReference type="GO" id="GO:0051781">
    <property type="term" value="P:positive regulation of cell division"/>
    <property type="evidence" value="ECO:0007669"/>
    <property type="project" value="UniProtKB-KW"/>
</dbReference>
<accession>A0AAW0NC21</accession>
<dbReference type="GO" id="GO:0005829">
    <property type="term" value="C:cytosol"/>
    <property type="evidence" value="ECO:0007669"/>
    <property type="project" value="UniProtKB-SubCell"/>
</dbReference>
<keyword evidence="6" id="KW-0202">Cytokine</keyword>
<evidence type="ECO:0000256" key="9">
    <source>
        <dbReference type="ARBA" id="ARBA00023198"/>
    </source>
</evidence>
<dbReference type="PANTHER" id="PTHR10078">
    <property type="entry name" value="INTERLEUKIN-1 FAMILY MEMBER"/>
    <property type="match status" value="1"/>
</dbReference>
<comment type="caution">
    <text evidence="13">The sequence shown here is derived from an EMBL/GenBank/DDBJ whole genome shotgun (WGS) entry which is preliminary data.</text>
</comment>
<evidence type="ECO:0000313" key="14">
    <source>
        <dbReference type="Proteomes" id="UP001460270"/>
    </source>
</evidence>
<evidence type="ECO:0000256" key="5">
    <source>
        <dbReference type="ARBA" id="ARBA00022490"/>
    </source>
</evidence>
<keyword evidence="11" id="KW-0497">Mitogen</keyword>
<evidence type="ECO:0000256" key="11">
    <source>
        <dbReference type="ARBA" id="ARBA00023246"/>
    </source>
</evidence>
<dbReference type="AlphaFoldDB" id="A0AAW0NC21"/>
<evidence type="ECO:0000256" key="1">
    <source>
        <dbReference type="ARBA" id="ARBA00004371"/>
    </source>
</evidence>
<reference evidence="14" key="1">
    <citation type="submission" date="2024-04" db="EMBL/GenBank/DDBJ databases">
        <title>Salinicola lusitanus LLJ914,a marine bacterium isolated from the Okinawa Trough.</title>
        <authorList>
            <person name="Li J."/>
        </authorList>
    </citation>
    <scope>NUCLEOTIDE SEQUENCE [LARGE SCALE GENOMIC DNA]</scope>
</reference>
<keyword evidence="7 12" id="KW-0964">Secreted</keyword>
<evidence type="ECO:0000256" key="6">
    <source>
        <dbReference type="ARBA" id="ARBA00022514"/>
    </source>
</evidence>
<dbReference type="GO" id="GO:0019221">
    <property type="term" value="P:cytokine-mediated signaling pathway"/>
    <property type="evidence" value="ECO:0007669"/>
    <property type="project" value="TreeGrafter"/>
</dbReference>
<dbReference type="GO" id="GO:0005764">
    <property type="term" value="C:lysosome"/>
    <property type="evidence" value="ECO:0007669"/>
    <property type="project" value="UniProtKB-SubCell"/>
</dbReference>
<keyword evidence="5" id="KW-0963">Cytoplasm</keyword>
<evidence type="ECO:0000256" key="12">
    <source>
        <dbReference type="RuleBase" id="RU003753"/>
    </source>
</evidence>
<dbReference type="InterPro" id="IPR000975">
    <property type="entry name" value="IL-1_fam"/>
</dbReference>
<dbReference type="GO" id="GO:0010628">
    <property type="term" value="P:positive regulation of gene expression"/>
    <property type="evidence" value="ECO:0007669"/>
    <property type="project" value="TreeGrafter"/>
</dbReference>
<evidence type="ECO:0000313" key="13">
    <source>
        <dbReference type="EMBL" id="KAK7895465.1"/>
    </source>
</evidence>
<keyword evidence="9" id="KW-0395">Inflammatory response</keyword>
<evidence type="ECO:0000256" key="4">
    <source>
        <dbReference type="ARBA" id="ARBA00010448"/>
    </source>
</evidence>
<keyword evidence="14" id="KW-1185">Reference proteome</keyword>
<dbReference type="GO" id="GO:0006955">
    <property type="term" value="P:immune response"/>
    <property type="evidence" value="ECO:0007669"/>
    <property type="project" value="InterPro"/>
</dbReference>
<keyword evidence="8" id="KW-0666">Pyrogen</keyword>
<comment type="subcellular location">
    <subcellularLocation>
        <location evidence="2">Cytoplasm</location>
        <location evidence="2">Cytosol</location>
    </subcellularLocation>
    <subcellularLocation>
        <location evidence="1">Lysosome</location>
    </subcellularLocation>
    <subcellularLocation>
        <location evidence="3">Secreted</location>
        <location evidence="3">Extracellular exosome</location>
    </subcellularLocation>
</comment>